<organism evidence="1 2">
    <name type="scientific">Streptomyces virginiae</name>
    <name type="common">Streptomyces cinnamonensis</name>
    <dbReference type="NCBI Taxonomy" id="1961"/>
    <lineage>
        <taxon>Bacteria</taxon>
        <taxon>Bacillati</taxon>
        <taxon>Actinomycetota</taxon>
        <taxon>Actinomycetes</taxon>
        <taxon>Kitasatosporales</taxon>
        <taxon>Streptomycetaceae</taxon>
        <taxon>Streptomyces</taxon>
    </lineage>
</organism>
<dbReference type="Proteomes" id="UP000660554">
    <property type="component" value="Unassembled WGS sequence"/>
</dbReference>
<gene>
    <name evidence="1" type="ORF">Scinn_02560</name>
</gene>
<reference evidence="2" key="1">
    <citation type="submission" date="2020-09" db="EMBL/GenBank/DDBJ databases">
        <title>Whole genome shotgun sequence of Streptomyces cinnamonensis NBRC 15873.</title>
        <authorList>
            <person name="Komaki H."/>
            <person name="Tamura T."/>
        </authorList>
    </citation>
    <scope>NUCLEOTIDE SEQUENCE [LARGE SCALE GENOMIC DNA]</scope>
    <source>
        <strain evidence="2">NBRC 15873</strain>
    </source>
</reference>
<sequence>MPWHRALAGTDEARVAAVPVPTAAPSVHRKPAEAASAALGAAFGALSEDVRATAALYVLCHDYGTWAARRFVARCHDPARRLRPSDSVGMETSELVRPYLTASEHRGDCYLLARPPASGEEFTPPVTAARPAAVVLDLIVFPGEDPRDADCLALATTWKASGL</sequence>
<name>A0ABQ3NDF7_STRVG</name>
<accession>A0ABQ3NDF7</accession>
<evidence type="ECO:0000313" key="1">
    <source>
        <dbReference type="EMBL" id="GHI10793.1"/>
    </source>
</evidence>
<evidence type="ECO:0000313" key="2">
    <source>
        <dbReference type="Proteomes" id="UP000660554"/>
    </source>
</evidence>
<keyword evidence="2" id="KW-1185">Reference proteome</keyword>
<proteinExistence type="predicted"/>
<protein>
    <submittedName>
        <fullName evidence="1">Uncharacterized protein</fullName>
    </submittedName>
</protein>
<dbReference type="EMBL" id="BNDV01000002">
    <property type="protein sequence ID" value="GHI10793.1"/>
    <property type="molecule type" value="Genomic_DNA"/>
</dbReference>
<comment type="caution">
    <text evidence="1">The sequence shown here is derived from an EMBL/GenBank/DDBJ whole genome shotgun (WGS) entry which is preliminary data.</text>
</comment>